<evidence type="ECO:0000256" key="1">
    <source>
        <dbReference type="ARBA" id="ARBA00022448"/>
    </source>
</evidence>
<evidence type="ECO:0000256" key="9">
    <source>
        <dbReference type="ARBA" id="ARBA00023157"/>
    </source>
</evidence>
<feature type="domain" description="Neurotransmitter-gated ion-channel ligand-binding" evidence="21">
    <location>
        <begin position="29"/>
        <end position="181"/>
    </location>
</feature>
<dbReference type="SUPFAM" id="SSF63712">
    <property type="entry name" value="Nicotinic receptor ligand binding domain-like"/>
    <property type="match status" value="1"/>
</dbReference>
<keyword evidence="14" id="KW-0407">Ion channel</keyword>
<evidence type="ECO:0000256" key="18">
    <source>
        <dbReference type="ARBA" id="ARBA00036634"/>
    </source>
</evidence>
<keyword evidence="7" id="KW-0406">Ion transport</keyword>
<keyword evidence="12" id="KW-0628">Postsynaptic cell membrane</keyword>
<evidence type="ECO:0000256" key="15">
    <source>
        <dbReference type="ARBA" id="ARBA00034104"/>
    </source>
</evidence>
<dbReference type="GeneTree" id="ENSGT00940000158478"/>
<feature type="signal peptide" evidence="20">
    <location>
        <begin position="1"/>
        <end position="20"/>
    </location>
</feature>
<evidence type="ECO:0000256" key="19">
    <source>
        <dbReference type="ARBA" id="ARBA00037540"/>
    </source>
</evidence>
<keyword evidence="23" id="KW-1185">Reference proteome</keyword>
<keyword evidence="11" id="KW-0325">Glycoprotein</keyword>
<comment type="catalytic activity">
    <reaction evidence="16">
        <text>K(+)(in) = K(+)(out)</text>
        <dbReference type="Rhea" id="RHEA:29463"/>
        <dbReference type="ChEBI" id="CHEBI:29103"/>
    </reaction>
</comment>
<evidence type="ECO:0000256" key="11">
    <source>
        <dbReference type="ARBA" id="ARBA00023180"/>
    </source>
</evidence>
<dbReference type="Gene3D" id="2.70.170.10">
    <property type="entry name" value="Neurotransmitter-gated ion-channel ligand-binding domain"/>
    <property type="match status" value="1"/>
</dbReference>
<evidence type="ECO:0000313" key="23">
    <source>
        <dbReference type="Proteomes" id="UP000694388"/>
    </source>
</evidence>
<reference evidence="22" key="2">
    <citation type="submission" date="2025-09" db="UniProtKB">
        <authorList>
            <consortium name="Ensembl"/>
        </authorList>
    </citation>
    <scope>IDENTIFICATION</scope>
</reference>
<dbReference type="GO" id="GO:0045211">
    <property type="term" value="C:postsynaptic membrane"/>
    <property type="evidence" value="ECO:0007669"/>
    <property type="project" value="UniProtKB-SubCell"/>
</dbReference>
<feature type="chain" id="PRO_5034847635" description="Neurotransmitter-gated ion-channel ligand-binding domain-containing protein" evidence="20">
    <location>
        <begin position="21"/>
        <end position="182"/>
    </location>
</feature>
<dbReference type="FunFam" id="2.70.170.10:FF:000017">
    <property type="entry name" value="5-hydroxytryptamine receptor 3A"/>
    <property type="match status" value="1"/>
</dbReference>
<dbReference type="Proteomes" id="UP000694388">
    <property type="component" value="Unplaced"/>
</dbReference>
<evidence type="ECO:0000256" key="10">
    <source>
        <dbReference type="ARBA" id="ARBA00023170"/>
    </source>
</evidence>
<dbReference type="Ensembl" id="ENSEBUT00000017011.1">
    <property type="protein sequence ID" value="ENSEBUP00000016435.1"/>
    <property type="gene ID" value="ENSEBUG00000010323.1"/>
</dbReference>
<keyword evidence="13" id="KW-1071">Ligand-gated ion channel</keyword>
<dbReference type="PANTHER" id="PTHR18945">
    <property type="entry name" value="NEUROTRANSMITTER GATED ION CHANNEL"/>
    <property type="match status" value="1"/>
</dbReference>
<evidence type="ECO:0000256" key="4">
    <source>
        <dbReference type="ARBA" id="ARBA00022729"/>
    </source>
</evidence>
<dbReference type="Pfam" id="PF02931">
    <property type="entry name" value="Neur_chan_LBD"/>
    <property type="match status" value="1"/>
</dbReference>
<sequence>MECLLLLLFIASNTLPCTDATEDFPLAMLANDLLANYSKEVLPVVNWQSSLTVHLNISITSILNLDEKNYRLSMYILFTQGWYDYHLQWDPVKYDGITHISLPTNEVWYPDLIIDEMVSKQEPSRPPFILVNASGWVDNSKPLLISSTCSGKMQSFPFDEHVCSLSFRSALHTSEPLTIRFE</sequence>
<evidence type="ECO:0000256" key="12">
    <source>
        <dbReference type="ARBA" id="ARBA00023257"/>
    </source>
</evidence>
<keyword evidence="6" id="KW-0770">Synapse</keyword>
<dbReference type="PRINTS" id="PR00252">
    <property type="entry name" value="NRIONCHANNEL"/>
</dbReference>
<dbReference type="OMA" id="CECEMEC"/>
<keyword evidence="4 20" id="KW-0732">Signal</keyword>
<evidence type="ECO:0000256" key="3">
    <source>
        <dbReference type="ARBA" id="ARBA00022692"/>
    </source>
</evidence>
<dbReference type="InterPro" id="IPR006202">
    <property type="entry name" value="Neur_chan_lig-bd"/>
</dbReference>
<dbReference type="GO" id="GO:0004888">
    <property type="term" value="F:transmembrane signaling receptor activity"/>
    <property type="evidence" value="ECO:0007669"/>
    <property type="project" value="InterPro"/>
</dbReference>
<reference evidence="22" key="1">
    <citation type="submission" date="2025-08" db="UniProtKB">
        <authorList>
            <consortium name="Ensembl"/>
        </authorList>
    </citation>
    <scope>IDENTIFICATION</scope>
</reference>
<comment type="subcellular location">
    <subcellularLocation>
        <location evidence="15">Postsynaptic cell membrane</location>
        <topology evidence="15">Multi-pass membrane protein</topology>
    </subcellularLocation>
</comment>
<evidence type="ECO:0000256" key="2">
    <source>
        <dbReference type="ARBA" id="ARBA00022475"/>
    </source>
</evidence>
<evidence type="ECO:0000256" key="20">
    <source>
        <dbReference type="SAM" id="SignalP"/>
    </source>
</evidence>
<comment type="function">
    <text evidence="19">Forms serotonin (5-hydroxytryptamine/5-HT3)-activated cation-selective channel complexes, which when activated cause fast, depolarizing responses in neurons.</text>
</comment>
<evidence type="ECO:0000256" key="13">
    <source>
        <dbReference type="ARBA" id="ARBA00023286"/>
    </source>
</evidence>
<keyword evidence="8" id="KW-0472">Membrane</keyword>
<keyword evidence="10" id="KW-0675">Receptor</keyword>
<evidence type="ECO:0000256" key="8">
    <source>
        <dbReference type="ARBA" id="ARBA00023136"/>
    </source>
</evidence>
<keyword evidence="2" id="KW-1003">Cell membrane</keyword>
<protein>
    <recommendedName>
        <fullName evidence="21">Neurotransmitter-gated ion-channel ligand-binding domain-containing protein</fullName>
    </recommendedName>
</protein>
<name>A0A8C4QJN8_EPTBU</name>
<keyword evidence="5" id="KW-1133">Transmembrane helix</keyword>
<dbReference type="InterPro" id="IPR006201">
    <property type="entry name" value="Neur_channel"/>
</dbReference>
<evidence type="ECO:0000313" key="22">
    <source>
        <dbReference type="Ensembl" id="ENSEBUP00000016435.1"/>
    </source>
</evidence>
<evidence type="ECO:0000256" key="16">
    <source>
        <dbReference type="ARBA" id="ARBA00034430"/>
    </source>
</evidence>
<organism evidence="22 23">
    <name type="scientific">Eptatretus burgeri</name>
    <name type="common">Inshore hagfish</name>
    <dbReference type="NCBI Taxonomy" id="7764"/>
    <lineage>
        <taxon>Eukaryota</taxon>
        <taxon>Metazoa</taxon>
        <taxon>Chordata</taxon>
        <taxon>Craniata</taxon>
        <taxon>Vertebrata</taxon>
        <taxon>Cyclostomata</taxon>
        <taxon>Myxini</taxon>
        <taxon>Myxiniformes</taxon>
        <taxon>Myxinidae</taxon>
        <taxon>Eptatretinae</taxon>
        <taxon>Eptatretus</taxon>
    </lineage>
</organism>
<evidence type="ECO:0000259" key="21">
    <source>
        <dbReference type="Pfam" id="PF02931"/>
    </source>
</evidence>
<dbReference type="InterPro" id="IPR036734">
    <property type="entry name" value="Neur_chan_lig-bd_sf"/>
</dbReference>
<keyword evidence="9" id="KW-1015">Disulfide bond</keyword>
<evidence type="ECO:0000256" key="5">
    <source>
        <dbReference type="ARBA" id="ARBA00022989"/>
    </source>
</evidence>
<comment type="catalytic activity">
    <reaction evidence="18">
        <text>Ca(2+)(in) = Ca(2+)(out)</text>
        <dbReference type="Rhea" id="RHEA:29671"/>
        <dbReference type="ChEBI" id="CHEBI:29108"/>
    </reaction>
</comment>
<comment type="catalytic activity">
    <reaction evidence="17">
        <text>Na(+)(in) = Na(+)(out)</text>
        <dbReference type="Rhea" id="RHEA:34963"/>
        <dbReference type="ChEBI" id="CHEBI:29101"/>
    </reaction>
</comment>
<keyword evidence="3" id="KW-0812">Transmembrane</keyword>
<accession>A0A8C4QJN8</accession>
<evidence type="ECO:0000256" key="6">
    <source>
        <dbReference type="ARBA" id="ARBA00023018"/>
    </source>
</evidence>
<evidence type="ECO:0000256" key="7">
    <source>
        <dbReference type="ARBA" id="ARBA00023065"/>
    </source>
</evidence>
<proteinExistence type="predicted"/>
<evidence type="ECO:0000256" key="17">
    <source>
        <dbReference type="ARBA" id="ARBA00036239"/>
    </source>
</evidence>
<dbReference type="GO" id="GO:0005230">
    <property type="term" value="F:extracellular ligand-gated monoatomic ion channel activity"/>
    <property type="evidence" value="ECO:0007669"/>
    <property type="project" value="InterPro"/>
</dbReference>
<keyword evidence="1" id="KW-0813">Transport</keyword>
<dbReference type="AlphaFoldDB" id="A0A8C4QJN8"/>
<evidence type="ECO:0000256" key="14">
    <source>
        <dbReference type="ARBA" id="ARBA00023303"/>
    </source>
</evidence>